<gene>
    <name evidence="1" type="ORF">N1028_03435</name>
</gene>
<proteinExistence type="predicted"/>
<dbReference type="Proteomes" id="UP001165587">
    <property type="component" value="Unassembled WGS sequence"/>
</dbReference>
<keyword evidence="2" id="KW-1185">Reference proteome</keyword>
<accession>A0AA42BT94</accession>
<dbReference type="AlphaFoldDB" id="A0AA42BT94"/>
<dbReference type="EMBL" id="JANLCK010000002">
    <property type="protein sequence ID" value="MCS5724941.1"/>
    <property type="molecule type" value="Genomic_DNA"/>
</dbReference>
<organism evidence="1 2">
    <name type="scientific">Herbiconiux oxytropis</name>
    <dbReference type="NCBI Taxonomy" id="2970915"/>
    <lineage>
        <taxon>Bacteria</taxon>
        <taxon>Bacillati</taxon>
        <taxon>Actinomycetota</taxon>
        <taxon>Actinomycetes</taxon>
        <taxon>Micrococcales</taxon>
        <taxon>Microbacteriaceae</taxon>
        <taxon>Herbiconiux</taxon>
    </lineage>
</organism>
<protein>
    <submittedName>
        <fullName evidence="1">Uncharacterized protein</fullName>
    </submittedName>
</protein>
<comment type="caution">
    <text evidence="1">The sequence shown here is derived from an EMBL/GenBank/DDBJ whole genome shotgun (WGS) entry which is preliminary data.</text>
</comment>
<name>A0AA42BT94_9MICO</name>
<evidence type="ECO:0000313" key="2">
    <source>
        <dbReference type="Proteomes" id="UP001165587"/>
    </source>
</evidence>
<dbReference type="RefSeq" id="WP_259525418.1">
    <property type="nucleotide sequence ID" value="NZ_JANLCK010000002.1"/>
</dbReference>
<sequence>MTVAARAGLAGVVLLAAVLVAAGALLPEAEHPVSARSEVSVSSVTDGTVVELAPIVAGWPDGYTVTGTKSEALYVEHITSVRSGSSFSLTIDVKSQGESALGVQTGRVEVLPGGGIRWTDGCSKTAHDCLDDPGLRGFLTQAALLGAAEKGELPATAVARTLHGHPVVCVSDVALHPASPPVIEGLDPCFSVSTGAVLGHYSLQSGAFVGPTLAEGFTDTPT</sequence>
<reference evidence="1" key="1">
    <citation type="submission" date="2022-08" db="EMBL/GenBank/DDBJ databases">
        <authorList>
            <person name="Deng Y."/>
            <person name="Han X.-F."/>
            <person name="Zhang Y.-Q."/>
        </authorList>
    </citation>
    <scope>NUCLEOTIDE SEQUENCE</scope>
    <source>
        <strain evidence="1">CPCC 203407</strain>
    </source>
</reference>
<evidence type="ECO:0000313" key="1">
    <source>
        <dbReference type="EMBL" id="MCS5724941.1"/>
    </source>
</evidence>